<dbReference type="Pfam" id="PF07690">
    <property type="entry name" value="MFS_1"/>
    <property type="match status" value="1"/>
</dbReference>
<feature type="transmembrane region" description="Helical" evidence="6">
    <location>
        <begin position="31"/>
        <end position="54"/>
    </location>
</feature>
<keyword evidence="4 6" id="KW-1133">Transmembrane helix</keyword>
<feature type="transmembrane region" description="Helical" evidence="6">
    <location>
        <begin position="88"/>
        <end position="111"/>
    </location>
</feature>
<feature type="transmembrane region" description="Helical" evidence="6">
    <location>
        <begin position="300"/>
        <end position="322"/>
    </location>
</feature>
<name>A0ABZ3J621_SPOA4</name>
<evidence type="ECO:0000256" key="6">
    <source>
        <dbReference type="SAM" id="Phobius"/>
    </source>
</evidence>
<evidence type="ECO:0000256" key="3">
    <source>
        <dbReference type="ARBA" id="ARBA00022692"/>
    </source>
</evidence>
<reference evidence="8" key="1">
    <citation type="submission" date="2024-05" db="EMBL/GenBank/DDBJ databases">
        <title>Isolation and characterization of Sporomusa carbonis sp. nov., a carboxydotrophic hydrogenogen in the genus of Sporomusa isolated from a charcoal burning pile.</title>
        <authorList>
            <person name="Boeer T."/>
            <person name="Rosenbaum F."/>
            <person name="Eysell L."/>
            <person name="Mueller V."/>
            <person name="Daniel R."/>
            <person name="Poehlein A."/>
        </authorList>
    </citation>
    <scope>NUCLEOTIDE SEQUENCE [LARGE SCALE GENOMIC DNA]</scope>
    <source>
        <strain evidence="8">DSM 3132</strain>
    </source>
</reference>
<dbReference type="InterPro" id="IPR050382">
    <property type="entry name" value="MFS_Na/Anion_cotransporter"/>
</dbReference>
<feature type="transmembrane region" description="Helical" evidence="6">
    <location>
        <begin position="334"/>
        <end position="354"/>
    </location>
</feature>
<comment type="subcellular location">
    <subcellularLocation>
        <location evidence="1">Cell membrane</location>
        <topology evidence="1">Multi-pass membrane protein</topology>
    </subcellularLocation>
</comment>
<proteinExistence type="predicted"/>
<dbReference type="InterPro" id="IPR020846">
    <property type="entry name" value="MFS_dom"/>
</dbReference>
<feature type="domain" description="Major facilitator superfamily (MFS) profile" evidence="7">
    <location>
        <begin position="1"/>
        <end position="358"/>
    </location>
</feature>
<sequence length="358" mass="38616">MTVFLLFYGASCFFAGPLVQRYGPRLVLGAGLISWAAIMAIMGATSVIMVLLVCRAILGLGEAVLGPSISKFVQTWFPVHERAKANGVWFVGLEVGQIIALPLITWITVAWGWRSSFYALTLMGCLPVIVCMLYGYDSPAKHPRISKEEVEYITGGMQETKVQEKTLGTFAFLKLSSFWYSAVIYAAANAGFWGFMVWVPTYMKTALGFSFAKTGLLSALPYLVGTISVIVLTPLMDKTNARATFSVAGCLGFAITLFMAMSVTDPVIAVAVLCLANVFIMPVFPAVFTIVQNITKPTEVANATGVFNGCAYVFASIFPYAMGALYSSTGNMQNGFYLLASVFALAVLAGIPLVKNRL</sequence>
<feature type="transmembrane region" description="Helical" evidence="6">
    <location>
        <begin position="219"/>
        <end position="236"/>
    </location>
</feature>
<evidence type="ECO:0000256" key="5">
    <source>
        <dbReference type="ARBA" id="ARBA00023136"/>
    </source>
</evidence>
<evidence type="ECO:0000256" key="1">
    <source>
        <dbReference type="ARBA" id="ARBA00004651"/>
    </source>
</evidence>
<dbReference type="SUPFAM" id="SSF103473">
    <property type="entry name" value="MFS general substrate transporter"/>
    <property type="match status" value="1"/>
</dbReference>
<evidence type="ECO:0000256" key="4">
    <source>
        <dbReference type="ARBA" id="ARBA00022989"/>
    </source>
</evidence>
<dbReference type="PANTHER" id="PTHR11662:SF399">
    <property type="entry name" value="FI19708P1-RELATED"/>
    <property type="match status" value="1"/>
</dbReference>
<keyword evidence="9" id="KW-1185">Reference proteome</keyword>
<accession>A0ABZ3J621</accession>
<gene>
    <name evidence="8" type="primary">lgoT</name>
    <name evidence="8" type="ORF">SPACI_039460</name>
</gene>
<dbReference type="EMBL" id="CP155571">
    <property type="protein sequence ID" value="XFO73839.1"/>
    <property type="molecule type" value="Genomic_DNA"/>
</dbReference>
<dbReference type="PANTHER" id="PTHR11662">
    <property type="entry name" value="SOLUTE CARRIER FAMILY 17"/>
    <property type="match status" value="1"/>
</dbReference>
<protein>
    <submittedName>
        <fullName evidence="8">L-galactonate transporter</fullName>
    </submittedName>
</protein>
<dbReference type="Proteomes" id="UP000216052">
    <property type="component" value="Chromosome"/>
</dbReference>
<dbReference type="InterPro" id="IPR011701">
    <property type="entry name" value="MFS"/>
</dbReference>
<feature type="transmembrane region" description="Helical" evidence="6">
    <location>
        <begin position="117"/>
        <end position="136"/>
    </location>
</feature>
<evidence type="ECO:0000259" key="7">
    <source>
        <dbReference type="PROSITE" id="PS50850"/>
    </source>
</evidence>
<evidence type="ECO:0000313" key="9">
    <source>
        <dbReference type="Proteomes" id="UP000216052"/>
    </source>
</evidence>
<dbReference type="InterPro" id="IPR036259">
    <property type="entry name" value="MFS_trans_sf"/>
</dbReference>
<feature type="transmembrane region" description="Helical" evidence="6">
    <location>
        <begin position="267"/>
        <end position="288"/>
    </location>
</feature>
<evidence type="ECO:0000313" key="8">
    <source>
        <dbReference type="EMBL" id="XFO73839.1"/>
    </source>
</evidence>
<feature type="transmembrane region" description="Helical" evidence="6">
    <location>
        <begin position="178"/>
        <end position="199"/>
    </location>
</feature>
<dbReference type="PROSITE" id="PS50850">
    <property type="entry name" value="MFS"/>
    <property type="match status" value="1"/>
</dbReference>
<dbReference type="Gene3D" id="1.20.1250.20">
    <property type="entry name" value="MFS general substrate transporter like domains"/>
    <property type="match status" value="2"/>
</dbReference>
<keyword evidence="2" id="KW-0813">Transport</keyword>
<keyword evidence="3 6" id="KW-0812">Transmembrane</keyword>
<organism evidence="8 9">
    <name type="scientific">Sporomusa acidovorans (strain ATCC 49682 / DSM 3132 / Mol)</name>
    <dbReference type="NCBI Taxonomy" id="1123286"/>
    <lineage>
        <taxon>Bacteria</taxon>
        <taxon>Bacillati</taxon>
        <taxon>Bacillota</taxon>
        <taxon>Negativicutes</taxon>
        <taxon>Selenomonadales</taxon>
        <taxon>Sporomusaceae</taxon>
        <taxon>Sporomusa</taxon>
    </lineage>
</organism>
<feature type="transmembrane region" description="Helical" evidence="6">
    <location>
        <begin position="243"/>
        <end position="261"/>
    </location>
</feature>
<evidence type="ECO:0000256" key="2">
    <source>
        <dbReference type="ARBA" id="ARBA00022448"/>
    </source>
</evidence>
<keyword evidence="5 6" id="KW-0472">Membrane</keyword>